<dbReference type="Proteomes" id="UP000576209">
    <property type="component" value="Unassembled WGS sequence"/>
</dbReference>
<sequence length="223" mass="25799">MGKSSLSWRWRVAQSLEHRWWRRYLHGQSPRAYLTAKNEYWRKLLAQLDWPVEDGLRVLDAGCGPAGIFMHLHDRQRVTAVDPLLSRYESLDIFARNRYPDVDFRELPLEQLVPAAPFDAIYCINAINHVSDWAGSLDALTAAARPGTRLLLTSDVHRHDWLQPVFRMLPGDLLHPQQHAATDYRTALTSRGWTIGREEVLRTERIFVYRAWVCTFEPSIPAG</sequence>
<accession>A0A840EAW7</accession>
<dbReference type="EMBL" id="JACIFF010000001">
    <property type="protein sequence ID" value="MBB4078136.1"/>
    <property type="molecule type" value="Genomic_DNA"/>
</dbReference>
<organism evidence="4 5">
    <name type="scientific">Neolewinella aquimaris</name>
    <dbReference type="NCBI Taxonomy" id="1835722"/>
    <lineage>
        <taxon>Bacteria</taxon>
        <taxon>Pseudomonadati</taxon>
        <taxon>Bacteroidota</taxon>
        <taxon>Saprospiria</taxon>
        <taxon>Saprospirales</taxon>
        <taxon>Lewinellaceae</taxon>
        <taxon>Neolewinella</taxon>
    </lineage>
</organism>
<evidence type="ECO:0000256" key="2">
    <source>
        <dbReference type="ARBA" id="ARBA00022679"/>
    </source>
</evidence>
<dbReference type="InterPro" id="IPR029063">
    <property type="entry name" value="SAM-dependent_MTases_sf"/>
</dbReference>
<keyword evidence="2 4" id="KW-0808">Transferase</keyword>
<dbReference type="PANTHER" id="PTHR43464">
    <property type="entry name" value="METHYLTRANSFERASE"/>
    <property type="match status" value="1"/>
</dbReference>
<protein>
    <submittedName>
        <fullName evidence="4">2-polyprenyl-6-hydroxyphenyl methylase/3-demethylubiquinone-9 3-methyltransferase</fullName>
        <ecNumber evidence="4">2.1.1.222</ecNumber>
        <ecNumber evidence="4">2.1.1.64</ecNumber>
    </submittedName>
</protein>
<dbReference type="EC" id="2.1.1.222" evidence="4"/>
<name>A0A840EAW7_9BACT</name>
<keyword evidence="3" id="KW-0949">S-adenosyl-L-methionine</keyword>
<dbReference type="Gene3D" id="3.40.50.150">
    <property type="entry name" value="Vaccinia Virus protein VP39"/>
    <property type="match status" value="1"/>
</dbReference>
<dbReference type="AlphaFoldDB" id="A0A840EAW7"/>
<evidence type="ECO:0000313" key="5">
    <source>
        <dbReference type="Proteomes" id="UP000576209"/>
    </source>
</evidence>
<dbReference type="CDD" id="cd02440">
    <property type="entry name" value="AdoMet_MTases"/>
    <property type="match status" value="1"/>
</dbReference>
<comment type="caution">
    <text evidence="4">The sequence shown here is derived from an EMBL/GenBank/DDBJ whole genome shotgun (WGS) entry which is preliminary data.</text>
</comment>
<dbReference type="GO" id="GO:0102208">
    <property type="term" value="F:2-polyprenyl-6-hydroxyphenol methylase activity"/>
    <property type="evidence" value="ECO:0007669"/>
    <property type="project" value="UniProtKB-EC"/>
</dbReference>
<dbReference type="EC" id="2.1.1.64" evidence="4"/>
<dbReference type="RefSeq" id="WP_183494359.1">
    <property type="nucleotide sequence ID" value="NZ_JACIFF010000001.1"/>
</dbReference>
<dbReference type="SUPFAM" id="SSF53335">
    <property type="entry name" value="S-adenosyl-L-methionine-dependent methyltransferases"/>
    <property type="match status" value="1"/>
</dbReference>
<dbReference type="PANTHER" id="PTHR43464:SF19">
    <property type="entry name" value="UBIQUINONE BIOSYNTHESIS O-METHYLTRANSFERASE, MITOCHONDRIAL"/>
    <property type="match status" value="1"/>
</dbReference>
<dbReference type="GO" id="GO:0061542">
    <property type="term" value="F:3-demethylubiquinol 3-O-methyltransferase activity"/>
    <property type="evidence" value="ECO:0007669"/>
    <property type="project" value="UniProtKB-EC"/>
</dbReference>
<keyword evidence="5" id="KW-1185">Reference proteome</keyword>
<keyword evidence="1 4" id="KW-0489">Methyltransferase</keyword>
<dbReference type="Pfam" id="PF13489">
    <property type="entry name" value="Methyltransf_23"/>
    <property type="match status" value="1"/>
</dbReference>
<dbReference type="GO" id="GO:0032259">
    <property type="term" value="P:methylation"/>
    <property type="evidence" value="ECO:0007669"/>
    <property type="project" value="UniProtKB-KW"/>
</dbReference>
<reference evidence="4 5" key="1">
    <citation type="submission" date="2020-08" db="EMBL/GenBank/DDBJ databases">
        <title>Genomic Encyclopedia of Type Strains, Phase IV (KMG-IV): sequencing the most valuable type-strain genomes for metagenomic binning, comparative biology and taxonomic classification.</title>
        <authorList>
            <person name="Goeker M."/>
        </authorList>
    </citation>
    <scope>NUCLEOTIDE SEQUENCE [LARGE SCALE GENOMIC DNA]</scope>
    <source>
        <strain evidence="4 5">DSM 105137</strain>
    </source>
</reference>
<evidence type="ECO:0000256" key="3">
    <source>
        <dbReference type="ARBA" id="ARBA00022691"/>
    </source>
</evidence>
<keyword evidence="4" id="KW-0830">Ubiquinone</keyword>
<gene>
    <name evidence="4" type="ORF">GGR28_000737</name>
</gene>
<evidence type="ECO:0000313" key="4">
    <source>
        <dbReference type="EMBL" id="MBB4078136.1"/>
    </source>
</evidence>
<proteinExistence type="predicted"/>
<evidence type="ECO:0000256" key="1">
    <source>
        <dbReference type="ARBA" id="ARBA00022603"/>
    </source>
</evidence>